<accession>A0ABW7NTF2</accession>
<keyword evidence="2" id="KW-1185">Reference proteome</keyword>
<sequence>MQQPSDISTACLERKLPVNLLLREGLPLIRELKRLGARRRSAGSGIAEFL</sequence>
<evidence type="ECO:0000313" key="1">
    <source>
        <dbReference type="EMBL" id="MFH7518161.1"/>
    </source>
</evidence>
<reference evidence="1 2" key="1">
    <citation type="submission" date="2023-08" db="EMBL/GenBank/DDBJ databases">
        <title>Genomic and mutational analysis of Pseudomonas syringae pv. tagetis EB037 pathogenicity on sunflower.</title>
        <authorList>
            <person name="Maul J.E."/>
        </authorList>
    </citation>
    <scope>NUCLEOTIDE SEQUENCE [LARGE SCALE GENOMIC DNA]</scope>
    <source>
        <strain evidence="1 2">EB037_T1</strain>
    </source>
</reference>
<comment type="caution">
    <text evidence="1">The sequence shown here is derived from an EMBL/GenBank/DDBJ whole genome shotgun (WGS) entry which is preliminary data.</text>
</comment>
<protein>
    <submittedName>
        <fullName evidence="1">Uncharacterized protein</fullName>
    </submittedName>
</protein>
<organism evidence="1 2">
    <name type="scientific">Pseudomonas syringae pv. tagetis</name>
    <dbReference type="NCBI Taxonomy" id="129140"/>
    <lineage>
        <taxon>Bacteria</taxon>
        <taxon>Pseudomonadati</taxon>
        <taxon>Pseudomonadota</taxon>
        <taxon>Gammaproteobacteria</taxon>
        <taxon>Pseudomonadales</taxon>
        <taxon>Pseudomonadaceae</taxon>
        <taxon>Pseudomonas</taxon>
    </lineage>
</organism>
<name>A0ABW7NTF2_9PSED</name>
<gene>
    <name evidence="1" type="ORF">RA271_23690</name>
</gene>
<dbReference type="Proteomes" id="UP001610657">
    <property type="component" value="Unassembled WGS sequence"/>
</dbReference>
<dbReference type="EMBL" id="JAVCQK010000022">
    <property type="protein sequence ID" value="MFH7518161.1"/>
    <property type="molecule type" value="Genomic_DNA"/>
</dbReference>
<proteinExistence type="predicted"/>
<evidence type="ECO:0000313" key="2">
    <source>
        <dbReference type="Proteomes" id="UP001610657"/>
    </source>
</evidence>